<evidence type="ECO:0000256" key="1">
    <source>
        <dbReference type="ARBA" id="ARBA00022737"/>
    </source>
</evidence>
<dbReference type="EMBL" id="CAJNOR010014038">
    <property type="protein sequence ID" value="CAF1676463.1"/>
    <property type="molecule type" value="Genomic_DNA"/>
</dbReference>
<evidence type="ECO:0000313" key="6">
    <source>
        <dbReference type="Proteomes" id="UP000663828"/>
    </source>
</evidence>
<reference evidence="5" key="1">
    <citation type="submission" date="2021-02" db="EMBL/GenBank/DDBJ databases">
        <authorList>
            <person name="Nowell W R."/>
        </authorList>
    </citation>
    <scope>NUCLEOTIDE SEQUENCE</scope>
</reference>
<feature type="non-terminal residue" evidence="5">
    <location>
        <position position="1"/>
    </location>
</feature>
<dbReference type="Pfam" id="PF18004">
    <property type="entry name" value="RPN2_C"/>
    <property type="match status" value="1"/>
</dbReference>
<dbReference type="GO" id="GO:0043161">
    <property type="term" value="P:proteasome-mediated ubiquitin-dependent protein catabolic process"/>
    <property type="evidence" value="ECO:0007669"/>
    <property type="project" value="TreeGrafter"/>
</dbReference>
<name>A0A816GQ01_ADIRI</name>
<organism evidence="5 6">
    <name type="scientific">Adineta ricciae</name>
    <name type="common">Rotifer</name>
    <dbReference type="NCBI Taxonomy" id="249248"/>
    <lineage>
        <taxon>Eukaryota</taxon>
        <taxon>Metazoa</taxon>
        <taxon>Spiralia</taxon>
        <taxon>Gnathifera</taxon>
        <taxon>Rotifera</taxon>
        <taxon>Eurotatoria</taxon>
        <taxon>Bdelloidea</taxon>
        <taxon>Adinetida</taxon>
        <taxon>Adinetidae</taxon>
        <taxon>Adineta</taxon>
    </lineage>
</organism>
<dbReference type="PANTHER" id="PTHR10943:SF2">
    <property type="entry name" value="26S PROTEASOME NON-ATPASE REGULATORY SUBUNIT 1"/>
    <property type="match status" value="1"/>
</dbReference>
<dbReference type="Proteomes" id="UP000663828">
    <property type="component" value="Unassembled WGS sequence"/>
</dbReference>
<feature type="region of interest" description="Disordered" evidence="2">
    <location>
        <begin position="82"/>
        <end position="106"/>
    </location>
</feature>
<gene>
    <name evidence="4" type="ORF">XAT740_LOCUS29713</name>
    <name evidence="5" type="ORF">XAT740_LOCUS59697</name>
</gene>
<dbReference type="PANTHER" id="PTHR10943">
    <property type="entry name" value="26S PROTEASOME NON-ATPASE REGULATORY SUBUNIT"/>
    <property type="match status" value="1"/>
</dbReference>
<evidence type="ECO:0000256" key="2">
    <source>
        <dbReference type="SAM" id="MobiDB-lite"/>
    </source>
</evidence>
<evidence type="ECO:0000313" key="5">
    <source>
        <dbReference type="EMBL" id="CAF1676463.1"/>
    </source>
</evidence>
<accession>A0A816GQ01</accession>
<evidence type="ECO:0000313" key="4">
    <source>
        <dbReference type="EMBL" id="CAF1317298.1"/>
    </source>
</evidence>
<keyword evidence="1" id="KW-0677">Repeat</keyword>
<dbReference type="GO" id="GO:0005634">
    <property type="term" value="C:nucleus"/>
    <property type="evidence" value="ECO:0007669"/>
    <property type="project" value="TreeGrafter"/>
</dbReference>
<dbReference type="EMBL" id="CAJNOR010002605">
    <property type="protein sequence ID" value="CAF1317298.1"/>
    <property type="molecule type" value="Genomic_DNA"/>
</dbReference>
<evidence type="ECO:0000259" key="3">
    <source>
        <dbReference type="Pfam" id="PF18004"/>
    </source>
</evidence>
<proteinExistence type="predicted"/>
<keyword evidence="6" id="KW-1185">Reference proteome</keyword>
<sequence length="106" mass="11877">TDDDKEKVTTADKKDDTANKKEKEPDSEILHNPTRVVKAQQRLISLPKGSRYQPIKDITHGGIILVKDTQSNEPETLVELAKAGGPTKEEDLPEPSPPEPFEYRDE</sequence>
<protein>
    <recommendedName>
        <fullName evidence="3">26S proteasome regulatory subunit RPN2 C-terminal domain-containing protein</fullName>
    </recommendedName>
</protein>
<feature type="region of interest" description="Disordered" evidence="2">
    <location>
        <begin position="1"/>
        <end position="28"/>
    </location>
</feature>
<dbReference type="GO" id="GO:0008540">
    <property type="term" value="C:proteasome regulatory particle, base subcomplex"/>
    <property type="evidence" value="ECO:0007669"/>
    <property type="project" value="TreeGrafter"/>
</dbReference>
<dbReference type="InterPro" id="IPR040623">
    <property type="entry name" value="RPN2_C"/>
</dbReference>
<feature type="domain" description="26S proteasome regulatory subunit RPN2 C-terminal" evidence="3">
    <location>
        <begin position="4"/>
        <end position="78"/>
    </location>
</feature>
<dbReference type="AlphaFoldDB" id="A0A816GQ01"/>
<dbReference type="GO" id="GO:0034515">
    <property type="term" value="C:proteasome storage granule"/>
    <property type="evidence" value="ECO:0007669"/>
    <property type="project" value="TreeGrafter"/>
</dbReference>
<comment type="caution">
    <text evidence="5">The sequence shown here is derived from an EMBL/GenBank/DDBJ whole genome shotgun (WGS) entry which is preliminary data.</text>
</comment>